<dbReference type="Pfam" id="PF07883">
    <property type="entry name" value="Cupin_2"/>
    <property type="match status" value="1"/>
</dbReference>
<reference evidence="3" key="1">
    <citation type="submission" date="2015-01" db="EMBL/GenBank/DDBJ databases">
        <authorList>
            <person name="Manzoor Shahid"/>
            <person name="Zubair Saima"/>
        </authorList>
    </citation>
    <scope>NUCLEOTIDE SEQUENCE [LARGE SCALE GENOMIC DNA]</scope>
    <source>
        <strain evidence="3">Sp3</strain>
    </source>
</reference>
<gene>
    <name evidence="2" type="ORF">SSCH_1720002</name>
</gene>
<dbReference type="SUPFAM" id="SSF51182">
    <property type="entry name" value="RmlC-like cupins"/>
    <property type="match status" value="1"/>
</dbReference>
<sequence length="71" mass="7820">MEGEGVLHVDKEIVNVKPGRAVYVPPGAVQYLENTGDGELSFLCIVDPMWTAEQDRGQTQEGRMRHKHGAA</sequence>
<dbReference type="InterPro" id="IPR014710">
    <property type="entry name" value="RmlC-like_jellyroll"/>
</dbReference>
<evidence type="ECO:0000313" key="2">
    <source>
        <dbReference type="EMBL" id="CEO88319.1"/>
    </source>
</evidence>
<dbReference type="PANTHER" id="PTHR36114:SF1">
    <property type="entry name" value="16.7 KDA PROTEIN IN WHIE LOCUS"/>
    <property type="match status" value="1"/>
</dbReference>
<dbReference type="InterPro" id="IPR011051">
    <property type="entry name" value="RmlC_Cupin_sf"/>
</dbReference>
<name>A0A0B7MCR0_9FIRM</name>
<dbReference type="Gene3D" id="2.60.120.10">
    <property type="entry name" value="Jelly Rolls"/>
    <property type="match status" value="1"/>
</dbReference>
<proteinExistence type="predicted"/>
<dbReference type="Proteomes" id="UP000046155">
    <property type="component" value="Unassembled WGS sequence"/>
</dbReference>
<dbReference type="InterPro" id="IPR013096">
    <property type="entry name" value="Cupin_2"/>
</dbReference>
<accession>A0A0B7MCR0</accession>
<organism evidence="2 3">
    <name type="scientific">Syntrophaceticus schinkii</name>
    <dbReference type="NCBI Taxonomy" id="499207"/>
    <lineage>
        <taxon>Bacteria</taxon>
        <taxon>Bacillati</taxon>
        <taxon>Bacillota</taxon>
        <taxon>Clostridia</taxon>
        <taxon>Thermoanaerobacterales</taxon>
        <taxon>Thermoanaerobacterales Family III. Incertae Sedis</taxon>
        <taxon>Syntrophaceticus</taxon>
    </lineage>
</organism>
<dbReference type="PANTHER" id="PTHR36114">
    <property type="entry name" value="16.7 KDA PROTEIN IN WHIE LOCUS"/>
    <property type="match status" value="1"/>
</dbReference>
<keyword evidence="3" id="KW-1185">Reference proteome</keyword>
<dbReference type="InterPro" id="IPR052044">
    <property type="entry name" value="PKS_Associated_Protein"/>
</dbReference>
<evidence type="ECO:0000313" key="3">
    <source>
        <dbReference type="Proteomes" id="UP000046155"/>
    </source>
</evidence>
<dbReference type="AlphaFoldDB" id="A0A0B7MCR0"/>
<evidence type="ECO:0000259" key="1">
    <source>
        <dbReference type="Pfam" id="PF07883"/>
    </source>
</evidence>
<dbReference type="EMBL" id="CDRZ01000082">
    <property type="protein sequence ID" value="CEO88319.1"/>
    <property type="molecule type" value="Genomic_DNA"/>
</dbReference>
<protein>
    <recommendedName>
        <fullName evidence="1">Cupin type-2 domain-containing protein</fullName>
    </recommendedName>
</protein>
<feature type="domain" description="Cupin type-2" evidence="1">
    <location>
        <begin position="2"/>
        <end position="46"/>
    </location>
</feature>